<feature type="compositionally biased region" description="Acidic residues" evidence="1">
    <location>
        <begin position="227"/>
        <end position="244"/>
    </location>
</feature>
<accession>A0A8I3AAD9</accession>
<proteinExistence type="predicted"/>
<dbReference type="AlphaFoldDB" id="A0A8I3AAD9"/>
<comment type="caution">
    <text evidence="2">The sequence shown here is derived from an EMBL/GenBank/DDBJ whole genome shotgun (WGS) entry which is preliminary data.</text>
</comment>
<gene>
    <name evidence="2" type="ORF">JVT61DRAFT_2147</name>
</gene>
<protein>
    <submittedName>
        <fullName evidence="2">Uncharacterized protein</fullName>
    </submittedName>
</protein>
<feature type="compositionally biased region" description="Acidic residues" evidence="1">
    <location>
        <begin position="147"/>
        <end position="158"/>
    </location>
</feature>
<dbReference type="Proteomes" id="UP000683000">
    <property type="component" value="Unassembled WGS sequence"/>
</dbReference>
<feature type="compositionally biased region" description="Polar residues" evidence="1">
    <location>
        <begin position="198"/>
        <end position="211"/>
    </location>
</feature>
<evidence type="ECO:0000313" key="2">
    <source>
        <dbReference type="EMBL" id="KAG6376173.1"/>
    </source>
</evidence>
<keyword evidence="3" id="KW-1185">Reference proteome</keyword>
<dbReference type="EMBL" id="JAGFBS010000012">
    <property type="protein sequence ID" value="KAG6376173.1"/>
    <property type="molecule type" value="Genomic_DNA"/>
</dbReference>
<reference evidence="2" key="1">
    <citation type="submission" date="2021-03" db="EMBL/GenBank/DDBJ databases">
        <title>Evolutionary innovations through gain and loss of genes in the ectomycorrhizal Boletales.</title>
        <authorList>
            <person name="Wu G."/>
            <person name="Miyauchi S."/>
            <person name="Morin E."/>
            <person name="Yang Z.-L."/>
            <person name="Xu J."/>
            <person name="Martin F.M."/>
        </authorList>
    </citation>
    <scope>NUCLEOTIDE SEQUENCE</scope>
    <source>
        <strain evidence="2">BR01</strain>
    </source>
</reference>
<evidence type="ECO:0000313" key="3">
    <source>
        <dbReference type="Proteomes" id="UP000683000"/>
    </source>
</evidence>
<name>A0A8I3AAD9_9AGAM</name>
<feature type="region of interest" description="Disordered" evidence="1">
    <location>
        <begin position="1"/>
        <end position="260"/>
    </location>
</feature>
<organism evidence="2 3">
    <name type="scientific">Boletus reticuloceps</name>
    <dbReference type="NCBI Taxonomy" id="495285"/>
    <lineage>
        <taxon>Eukaryota</taxon>
        <taxon>Fungi</taxon>
        <taxon>Dikarya</taxon>
        <taxon>Basidiomycota</taxon>
        <taxon>Agaricomycotina</taxon>
        <taxon>Agaricomycetes</taxon>
        <taxon>Agaricomycetidae</taxon>
        <taxon>Boletales</taxon>
        <taxon>Boletineae</taxon>
        <taxon>Boletaceae</taxon>
        <taxon>Boletoideae</taxon>
        <taxon>Boletus</taxon>
    </lineage>
</organism>
<feature type="compositionally biased region" description="Polar residues" evidence="1">
    <location>
        <begin position="9"/>
        <end position="34"/>
    </location>
</feature>
<evidence type="ECO:0000256" key="1">
    <source>
        <dbReference type="SAM" id="MobiDB-lite"/>
    </source>
</evidence>
<feature type="compositionally biased region" description="Basic and acidic residues" evidence="1">
    <location>
        <begin position="123"/>
        <end position="132"/>
    </location>
</feature>
<sequence length="260" mass="29083">MSQRRRTHASSQKSKQLTLFTSLGSSPPHNSFPKSPSPAKRKRTRKISSSSSNNVKDTDSDVNAICFEPETVDEISDEDHSPRRPKNSKTLVGAHAIPTRAASDESLDEPLLAPRNRKGKKKVVLDSEDDRRPRKRKLIKGMRPPTPEEDDEDDDILDAENQVLENRLRSRGKMTAFQKNLEKLKMLKGKKRGKLVLESSSEADGSENSAETPFKGAKPHHSRESDASDDETDSNEEDADFIVDDDPHGVPRHNFLSHSV</sequence>